<dbReference type="Pfam" id="PF05567">
    <property type="entry name" value="T4P_PilY1"/>
    <property type="match status" value="1"/>
</dbReference>
<dbReference type="PROSITE" id="PS50222">
    <property type="entry name" value="EF_HAND_2"/>
    <property type="match status" value="1"/>
</dbReference>
<gene>
    <name evidence="9" type="ORF">FOKN1_0913</name>
</gene>
<reference evidence="9 10" key="1">
    <citation type="submission" date="2017-05" db="EMBL/GenBank/DDBJ databases">
        <title>Thiocyanate degradation by Thiohalobacter thiocyanaticus FOKN1.</title>
        <authorList>
            <person name="Oshiki M."/>
            <person name="Fukushima T."/>
            <person name="Kawano S."/>
            <person name="Nakagawa J."/>
        </authorList>
    </citation>
    <scope>NUCLEOTIDE SEQUENCE [LARGE SCALE GENOMIC DNA]</scope>
    <source>
        <strain evidence="9 10">FOKN1</strain>
    </source>
</reference>
<proteinExistence type="inferred from homology"/>
<evidence type="ECO:0000313" key="9">
    <source>
        <dbReference type="EMBL" id="BAZ93314.1"/>
    </source>
</evidence>
<accession>A0A1Z4VQ13</accession>
<dbReference type="InterPro" id="IPR015943">
    <property type="entry name" value="WD40/YVTN_repeat-like_dom_sf"/>
</dbReference>
<keyword evidence="6" id="KW-0281">Fimbrium</keyword>
<dbReference type="InterPro" id="IPR011047">
    <property type="entry name" value="Quinoprotein_ADH-like_sf"/>
</dbReference>
<comment type="subcellular location">
    <subcellularLocation>
        <location evidence="1">Fimbrium</location>
    </subcellularLocation>
</comment>
<comment type="similarity">
    <text evidence="2">Belongs to the PilY1 family.</text>
</comment>
<evidence type="ECO:0000256" key="6">
    <source>
        <dbReference type="ARBA" id="ARBA00023263"/>
    </source>
</evidence>
<dbReference type="GO" id="GO:0009289">
    <property type="term" value="C:pilus"/>
    <property type="evidence" value="ECO:0007669"/>
    <property type="project" value="UniProtKB-SubCell"/>
</dbReference>
<evidence type="ECO:0000256" key="2">
    <source>
        <dbReference type="ARBA" id="ARBA00008387"/>
    </source>
</evidence>
<dbReference type="EMBL" id="AP018052">
    <property type="protein sequence ID" value="BAZ93314.1"/>
    <property type="molecule type" value="Genomic_DNA"/>
</dbReference>
<dbReference type="PROSITE" id="PS00018">
    <property type="entry name" value="EF_HAND_1"/>
    <property type="match status" value="1"/>
</dbReference>
<dbReference type="AlphaFoldDB" id="A0A1Z4VQ13"/>
<organism evidence="9 10">
    <name type="scientific">Thiohalobacter thiocyanaticus</name>
    <dbReference type="NCBI Taxonomy" id="585455"/>
    <lineage>
        <taxon>Bacteria</taxon>
        <taxon>Pseudomonadati</taxon>
        <taxon>Pseudomonadota</taxon>
        <taxon>Gammaproteobacteria</taxon>
        <taxon>Thiohalobacterales</taxon>
        <taxon>Thiohalobacteraceae</taxon>
        <taxon>Thiohalobacter</taxon>
    </lineage>
</organism>
<evidence type="ECO:0000256" key="7">
    <source>
        <dbReference type="SAM" id="MobiDB-lite"/>
    </source>
</evidence>
<evidence type="ECO:0000256" key="4">
    <source>
        <dbReference type="ARBA" id="ARBA00022723"/>
    </source>
</evidence>
<protein>
    <submittedName>
        <fullName evidence="9">TfP pilus assembly protein, tip-associated adhesin PilY1</fullName>
    </submittedName>
</protein>
<dbReference type="KEGG" id="ttc:FOKN1_0913"/>
<feature type="region of interest" description="Disordered" evidence="7">
    <location>
        <begin position="362"/>
        <end position="392"/>
    </location>
</feature>
<dbReference type="Proteomes" id="UP000218765">
    <property type="component" value="Chromosome"/>
</dbReference>
<evidence type="ECO:0000313" key="10">
    <source>
        <dbReference type="Proteomes" id="UP000218765"/>
    </source>
</evidence>
<keyword evidence="3" id="KW-1029">Fimbrium biogenesis</keyword>
<dbReference type="InterPro" id="IPR002048">
    <property type="entry name" value="EF_hand_dom"/>
</dbReference>
<dbReference type="OrthoDB" id="7156875at2"/>
<name>A0A1Z4VQ13_9GAMM</name>
<evidence type="ECO:0000259" key="8">
    <source>
        <dbReference type="PROSITE" id="PS50222"/>
    </source>
</evidence>
<evidence type="ECO:0000256" key="5">
    <source>
        <dbReference type="ARBA" id="ARBA00022837"/>
    </source>
</evidence>
<dbReference type="GO" id="GO:0005509">
    <property type="term" value="F:calcium ion binding"/>
    <property type="evidence" value="ECO:0007669"/>
    <property type="project" value="InterPro"/>
</dbReference>
<evidence type="ECO:0000256" key="1">
    <source>
        <dbReference type="ARBA" id="ARBA00004561"/>
    </source>
</evidence>
<dbReference type="RefSeq" id="WP_096365162.1">
    <property type="nucleotide sequence ID" value="NZ_AP018052.1"/>
</dbReference>
<keyword evidence="5" id="KW-0106">Calcium</keyword>
<dbReference type="Gene3D" id="2.130.10.10">
    <property type="entry name" value="YVTN repeat-like/Quinoprotein amine dehydrogenase"/>
    <property type="match status" value="1"/>
</dbReference>
<dbReference type="InterPro" id="IPR008707">
    <property type="entry name" value="B-propeller_PilY1"/>
</dbReference>
<dbReference type="SUPFAM" id="SSF50998">
    <property type="entry name" value="Quinoprotein alcohol dehydrogenase-like"/>
    <property type="match status" value="1"/>
</dbReference>
<sequence>MAIAWLGLSAPAWGALDLSDAPLFLTTNADPNIMFTLDDSGSMQWELMPDDLIYSYYLYPRASGIYGSSDYSNWVVSFDDSYGYTAVARSHDVNAIYYNPEITYKPWAEADGSLYPDATPSCAPHNPENTGAGCRDLTSTNSAYAGWDSCTSRWSCSYSTSTRSFWPAVYYKYDGTGNIWNTSNYTKVEIRSGSTYTGSSERTDCAAAPTCTYAEEIQNFANWYTYYRSRILAARAGVGRAFSQQSEAMRVGFATINQGSKTVDGVSSPGTIIKGVRPFNGSDRADFFDNLYGHDIPTAGTPLRRALDDVGQYFMRSDNSGPWGEAPGTNDSTPQLTCRQSYNILMTDGYWAAGSARTSAARANVDNSTGPSITGPGGASYQYTPEHPYSDSHSNTLADVAMYYWNRDLRPGLANKVPTNTADPAFWQHLVNFTVGLGVNGTLDPSTDLAGLEAGTTSWPQPSTSGSGANIDDLWHAALNSRGDFFSAADPDTFADALTASLNSIVGRSSSASAITSNSTRLDTDTNIYQARFDSSDWTGELYAYEIESDGSVGNQAWKATDNIPAAASRSIFTLNSTSSNGVTFEWGNLSSSQQTDLDTNILGVDDGLGQDRLAYLRGDQSQELKNGGNFRNRSSVLGDIINSDPLFVGTPDYGYALLSDPEGTDYTTFRDNTAYKNRQGMLYFGANDGMLHALNADSGAEVFTYVPSFLFPELSDLTSPDYAHKYYVDGSARAGDAYINGVWRTVLLGSAGAGGRGIFALDVTYPGTFDAGDVLWEYTHADLGYTIGQPTIVRLNDDSWAALFGNGYNSDNHKAMLFLVDLETGNLIKAIDTEVGSSASPNGLATPVPVDVDGNRTTDYVYAGDLHGNLWKFDLTGSNSNQWEIAFKQGNTPKPLFVAVDGSGNTQPITIRPAVGNHPDSGRMVYFGTGKYIEIGDNVVGLNPQVQTFYGIWDNDNDQVDRGDLLEQTILAEIDATTAGLVSDVRAISNNTADWNSHDGWYLDLESPVSGAEGERVISAPLLRHGRIIFPTVIPSADVCDYGGSSWLMEMNALSGARLAYSVFDMNGDGKVDDKDYVTLADGSKVPVSGTRFDDMIDTPAIISAGEKEYKYTSGSSGSFDVITEKGSVVRGRQSWRQLK</sequence>
<evidence type="ECO:0000256" key="3">
    <source>
        <dbReference type="ARBA" id="ARBA00022558"/>
    </source>
</evidence>
<keyword evidence="10" id="KW-1185">Reference proteome</keyword>
<dbReference type="InterPro" id="IPR018247">
    <property type="entry name" value="EF_Hand_1_Ca_BS"/>
</dbReference>
<keyword evidence="4" id="KW-0479">Metal-binding</keyword>
<feature type="domain" description="EF-hand" evidence="8">
    <location>
        <begin position="1053"/>
        <end position="1088"/>
    </location>
</feature>